<dbReference type="AlphaFoldDB" id="A0A8J6E1L5"/>
<feature type="transmembrane region" description="Helical" evidence="2">
    <location>
        <begin position="563"/>
        <end position="588"/>
    </location>
</feature>
<evidence type="ECO:0000256" key="2">
    <source>
        <dbReference type="SAM" id="Phobius"/>
    </source>
</evidence>
<sequence>MPVHAHSVWLGEVDLATAWRRRDDESMQASNASYAPLSPGYAALMIQRWWREFGIAPPALSDVGKDTFVVYPFTTHAIDPHFTMRRSMLSVQSMGHFKAHSVLHPLNEPLTLYLQAVKPRLEAALEGTSSFIEMFGTAHRLDAFLNEGGVMEHLVLDSLIFIPTLSLVALVPGAGWVDILPMSSPTDLSVPEEAARHSMRTVADMGSILCAARLHPALQEASAIVYAQLTVAGSTVTMVTFPTASPEWAPPAERGRGHTNEVAPLVQAVSAKARPYGSALARAVGELTRDHEVRVHVMCLDPSRLVRESRRSLIYYRALLERNVRKRRPGATLSSAVSSPASFVPAASLVRSDQGAEPGDKAGKSEPEPEPDRIDTNDTIPRVSSLVMSVMEQSGSLVEAEPFERERGVLLGVAAISAARELADTGVEGPHGRLLMHCAGLDVDPEIIAQSADPADLVIQADLTGGFSARSLPSLSRIIGEVAVGPSPPQILALLDQLATLVAGLSRPTSVLAGAVVDFLGLEDEYVPEEEESSAVPEIINESPANAQVCEAKDQARTRAARLWAVAGVSGVVGLVAVALALVLALGLDR</sequence>
<feature type="region of interest" description="Disordered" evidence="1">
    <location>
        <begin position="349"/>
        <end position="379"/>
    </location>
</feature>
<reference evidence="3" key="1">
    <citation type="submission" date="2021-05" db="EMBL/GenBank/DDBJ databases">
        <title>A free-living protist that lacks canonical eukaryotic 1 DNA replication and segregation systems.</title>
        <authorList>
            <person name="Salas-Leiva D.E."/>
            <person name="Tromer E.C."/>
            <person name="Curtis B.A."/>
            <person name="Jerlstrom-Hultqvist J."/>
            <person name="Kolisko M."/>
            <person name="Yi Z."/>
            <person name="Salas-Leiva J.S."/>
            <person name="Gallot-Lavallee L."/>
            <person name="Kops G.J.P.L."/>
            <person name="Archibald J.M."/>
            <person name="Simpson A.G.B."/>
            <person name="Roger A.J."/>
        </authorList>
    </citation>
    <scope>NUCLEOTIDE SEQUENCE</scope>
    <source>
        <strain evidence="3">BICM</strain>
    </source>
</reference>
<protein>
    <submittedName>
        <fullName evidence="3">Uncharacterized protein</fullName>
    </submittedName>
</protein>
<evidence type="ECO:0000256" key="1">
    <source>
        <dbReference type="SAM" id="MobiDB-lite"/>
    </source>
</evidence>
<name>A0A8J6E1L5_9EUKA</name>
<dbReference type="Proteomes" id="UP000717585">
    <property type="component" value="Unassembled WGS sequence"/>
</dbReference>
<keyword evidence="2" id="KW-0812">Transmembrane</keyword>
<feature type="compositionally biased region" description="Basic and acidic residues" evidence="1">
    <location>
        <begin position="358"/>
        <end position="376"/>
    </location>
</feature>
<accession>A0A8J6E1L5</accession>
<keyword evidence="2" id="KW-0472">Membrane</keyword>
<organism evidence="3 4">
    <name type="scientific">Carpediemonas membranifera</name>
    <dbReference type="NCBI Taxonomy" id="201153"/>
    <lineage>
        <taxon>Eukaryota</taxon>
        <taxon>Metamonada</taxon>
        <taxon>Carpediemonas-like organisms</taxon>
        <taxon>Carpediemonas</taxon>
    </lineage>
</organism>
<comment type="caution">
    <text evidence="3">The sequence shown here is derived from an EMBL/GenBank/DDBJ whole genome shotgun (WGS) entry which is preliminary data.</text>
</comment>
<dbReference type="EMBL" id="JAHDYR010000062">
    <property type="protein sequence ID" value="KAG9390787.1"/>
    <property type="molecule type" value="Genomic_DNA"/>
</dbReference>
<evidence type="ECO:0000313" key="4">
    <source>
        <dbReference type="Proteomes" id="UP000717585"/>
    </source>
</evidence>
<gene>
    <name evidence="3" type="ORF">J8273_7040</name>
</gene>
<keyword evidence="4" id="KW-1185">Reference proteome</keyword>
<evidence type="ECO:0000313" key="3">
    <source>
        <dbReference type="EMBL" id="KAG9390787.1"/>
    </source>
</evidence>
<proteinExistence type="predicted"/>
<keyword evidence="2" id="KW-1133">Transmembrane helix</keyword>